<proteinExistence type="predicted"/>
<keyword evidence="4" id="KW-1185">Reference proteome</keyword>
<dbReference type="EMBL" id="BNBT01000018">
    <property type="protein sequence ID" value="GHE49205.1"/>
    <property type="molecule type" value="Genomic_DNA"/>
</dbReference>
<organism evidence="3 4">
    <name type="scientific">Streptomyces longispororuber</name>
    <dbReference type="NCBI Taxonomy" id="68230"/>
    <lineage>
        <taxon>Bacteria</taxon>
        <taxon>Bacillati</taxon>
        <taxon>Actinomycetota</taxon>
        <taxon>Actinomycetes</taxon>
        <taxon>Kitasatosporales</taxon>
        <taxon>Streptomycetaceae</taxon>
        <taxon>Streptomyces</taxon>
    </lineage>
</organism>
<sequence>MKPLKAAAVLAGSMAVLGAAAPAFAGGLTPPGLNGGLESLSGQSPKAQPLNPGAQETPAKSPVVNVVKQAAEGLTGKGGPTQLLGGLPLGK</sequence>
<accession>A0A919DJL1</accession>
<evidence type="ECO:0008006" key="5">
    <source>
        <dbReference type="Google" id="ProtNLM"/>
    </source>
</evidence>
<evidence type="ECO:0000256" key="1">
    <source>
        <dbReference type="SAM" id="MobiDB-lite"/>
    </source>
</evidence>
<gene>
    <name evidence="3" type="ORF">GCM10018785_18450</name>
</gene>
<evidence type="ECO:0000256" key="2">
    <source>
        <dbReference type="SAM" id="SignalP"/>
    </source>
</evidence>
<feature type="region of interest" description="Disordered" evidence="1">
    <location>
        <begin position="30"/>
        <end position="62"/>
    </location>
</feature>
<protein>
    <recommendedName>
        <fullName evidence="5">ATP-binding protein</fullName>
    </recommendedName>
</protein>
<feature type="chain" id="PRO_5037208594" description="ATP-binding protein" evidence="2">
    <location>
        <begin position="26"/>
        <end position="91"/>
    </location>
</feature>
<feature type="signal peptide" evidence="2">
    <location>
        <begin position="1"/>
        <end position="25"/>
    </location>
</feature>
<name>A0A919DJL1_9ACTN</name>
<comment type="caution">
    <text evidence="3">The sequence shown here is derived from an EMBL/GenBank/DDBJ whole genome shotgun (WGS) entry which is preliminary data.</text>
</comment>
<evidence type="ECO:0000313" key="4">
    <source>
        <dbReference type="Proteomes" id="UP000608024"/>
    </source>
</evidence>
<reference evidence="3" key="1">
    <citation type="journal article" date="2014" name="Int. J. Syst. Evol. Microbiol.">
        <title>Complete genome sequence of Corynebacterium casei LMG S-19264T (=DSM 44701T), isolated from a smear-ripened cheese.</title>
        <authorList>
            <consortium name="US DOE Joint Genome Institute (JGI-PGF)"/>
            <person name="Walter F."/>
            <person name="Albersmeier A."/>
            <person name="Kalinowski J."/>
            <person name="Ruckert C."/>
        </authorList>
    </citation>
    <scope>NUCLEOTIDE SEQUENCE</scope>
    <source>
        <strain evidence="3">JCM 4784</strain>
    </source>
</reference>
<dbReference type="Proteomes" id="UP000608024">
    <property type="component" value="Unassembled WGS sequence"/>
</dbReference>
<keyword evidence="2" id="KW-0732">Signal</keyword>
<reference evidence="3" key="2">
    <citation type="submission" date="2020-09" db="EMBL/GenBank/DDBJ databases">
        <authorList>
            <person name="Sun Q."/>
            <person name="Ohkuma M."/>
        </authorList>
    </citation>
    <scope>NUCLEOTIDE SEQUENCE</scope>
    <source>
        <strain evidence="3">JCM 4784</strain>
    </source>
</reference>
<evidence type="ECO:0000313" key="3">
    <source>
        <dbReference type="EMBL" id="GHE49205.1"/>
    </source>
</evidence>
<dbReference type="RefSeq" id="WP_190135351.1">
    <property type="nucleotide sequence ID" value="NZ_BNBT01000018.1"/>
</dbReference>
<dbReference type="AlphaFoldDB" id="A0A919DJL1"/>